<dbReference type="Pfam" id="PF01841">
    <property type="entry name" value="Transglut_core"/>
    <property type="match status" value="1"/>
</dbReference>
<dbReference type="AlphaFoldDB" id="A0AAU3I963"/>
<dbReference type="InterPro" id="IPR002931">
    <property type="entry name" value="Transglutaminase-like"/>
</dbReference>
<dbReference type="SUPFAM" id="SSF54001">
    <property type="entry name" value="Cysteine proteinases"/>
    <property type="match status" value="1"/>
</dbReference>
<dbReference type="EMBL" id="CP109546">
    <property type="protein sequence ID" value="WTZ14409.1"/>
    <property type="molecule type" value="Genomic_DNA"/>
</dbReference>
<dbReference type="PANTHER" id="PTHR33490:SF3">
    <property type="entry name" value="CONSERVED INTEGRAL MEMBRANE PROTEIN"/>
    <property type="match status" value="1"/>
</dbReference>
<reference evidence="3" key="1">
    <citation type="submission" date="2022-10" db="EMBL/GenBank/DDBJ databases">
        <title>The complete genomes of actinobacterial strains from the NBC collection.</title>
        <authorList>
            <person name="Joergensen T.S."/>
            <person name="Alvarez Arevalo M."/>
            <person name="Sterndorff E.B."/>
            <person name="Faurdal D."/>
            <person name="Vuksanovic O."/>
            <person name="Mourched A.-S."/>
            <person name="Charusanti P."/>
            <person name="Shaw S."/>
            <person name="Blin K."/>
            <person name="Weber T."/>
        </authorList>
    </citation>
    <scope>NUCLEOTIDE SEQUENCE</scope>
    <source>
        <strain evidence="3">NBC_01393</strain>
    </source>
</reference>
<dbReference type="Gene3D" id="3.10.620.30">
    <property type="match status" value="1"/>
</dbReference>
<organism evidence="3">
    <name type="scientific">Streptomyces sp. NBC_01393</name>
    <dbReference type="NCBI Taxonomy" id="2903851"/>
    <lineage>
        <taxon>Bacteria</taxon>
        <taxon>Bacillati</taxon>
        <taxon>Actinomycetota</taxon>
        <taxon>Actinomycetes</taxon>
        <taxon>Kitasatosporales</taxon>
        <taxon>Streptomycetaceae</taxon>
        <taxon>Streptomyces</taxon>
    </lineage>
</organism>
<dbReference type="PANTHER" id="PTHR33490">
    <property type="entry name" value="BLR5614 PROTEIN-RELATED"/>
    <property type="match status" value="1"/>
</dbReference>
<evidence type="ECO:0000313" key="3">
    <source>
        <dbReference type="EMBL" id="WTZ14409.1"/>
    </source>
</evidence>
<feature type="domain" description="Transglutaminase-like" evidence="1">
    <location>
        <begin position="39"/>
        <end position="147"/>
    </location>
</feature>
<evidence type="ECO:0000313" key="2">
    <source>
        <dbReference type="EMBL" id="WTZ06678.1"/>
    </source>
</evidence>
<dbReference type="EMBL" id="CP109546">
    <property type="protein sequence ID" value="WTZ06678.1"/>
    <property type="molecule type" value="Genomic_DNA"/>
</dbReference>
<gene>
    <name evidence="2" type="ORF">OG699_00665</name>
    <name evidence="3" type="ORF">OG699_44600</name>
</gene>
<proteinExistence type="predicted"/>
<protein>
    <submittedName>
        <fullName evidence="3">Transglutaminase domain-containing protein</fullName>
    </submittedName>
</protein>
<evidence type="ECO:0000259" key="1">
    <source>
        <dbReference type="Pfam" id="PF01841"/>
    </source>
</evidence>
<name>A0AAU3I963_9ACTN</name>
<dbReference type="InterPro" id="IPR038765">
    <property type="entry name" value="Papain-like_cys_pep_sf"/>
</dbReference>
<sequence length="231" mass="25570">MTPLQPSPGSGAEAALAATEFIDHDSPEVQAFVRRALPASARTPTERAVALYYAVRDGIRYEVYGADLSRAGLRASRVVRTGSGMCLHKSVLYAAALRSLGIPARLVLTDVRNHLASERLKQLLGGDVFHHHGLTALRLNGRWTKATPVFNKTLCRLYRMAPLDFDGTADSLHHPFDLQGRRQMEFLREHGEFDDLPYERVIGELRAAHPRLFDADGERFAKGSLVREAAA</sequence>
<accession>A0AAU3I963</accession>